<evidence type="ECO:0000256" key="3">
    <source>
        <dbReference type="HAMAP-Rule" id="MF_00023"/>
    </source>
</evidence>
<dbReference type="Proteomes" id="UP000294508">
    <property type="component" value="Unassembled WGS sequence"/>
</dbReference>
<organism evidence="4 5">
    <name type="scientific">Kribbella steppae</name>
    <dbReference type="NCBI Taxonomy" id="2512223"/>
    <lineage>
        <taxon>Bacteria</taxon>
        <taxon>Bacillati</taxon>
        <taxon>Actinomycetota</taxon>
        <taxon>Actinomycetes</taxon>
        <taxon>Propionibacteriales</taxon>
        <taxon>Kribbellaceae</taxon>
        <taxon>Kribbella</taxon>
    </lineage>
</organism>
<dbReference type="PANTHER" id="PTHR30308:SF2">
    <property type="entry name" value="SSRA-BINDING PROTEIN"/>
    <property type="match status" value="1"/>
</dbReference>
<gene>
    <name evidence="3" type="primary">smpB</name>
    <name evidence="4" type="ORF">EV652_10381</name>
</gene>
<dbReference type="EMBL" id="SLWN01000003">
    <property type="protein sequence ID" value="TCO33082.1"/>
    <property type="molecule type" value="Genomic_DNA"/>
</dbReference>
<dbReference type="InterPro" id="IPR000037">
    <property type="entry name" value="SsrA-bd_prot"/>
</dbReference>
<dbReference type="Pfam" id="PF01668">
    <property type="entry name" value="SmpB"/>
    <property type="match status" value="1"/>
</dbReference>
<proteinExistence type="inferred from homology"/>
<keyword evidence="5" id="KW-1185">Reference proteome</keyword>
<dbReference type="PROSITE" id="PS01317">
    <property type="entry name" value="SSRP"/>
    <property type="match status" value="1"/>
</dbReference>
<protein>
    <recommendedName>
        <fullName evidence="3">SsrA-binding protein</fullName>
    </recommendedName>
    <alternativeName>
        <fullName evidence="3">Small protein B</fullName>
    </alternativeName>
</protein>
<dbReference type="CDD" id="cd09294">
    <property type="entry name" value="SmpB"/>
    <property type="match status" value="1"/>
</dbReference>
<keyword evidence="2 3" id="KW-0694">RNA-binding</keyword>
<name>A0A4R2HPJ3_9ACTN</name>
<comment type="subcellular location">
    <subcellularLocation>
        <location evidence="3">Cytoplasm</location>
    </subcellularLocation>
    <text evidence="3">The tmRNA-SmpB complex associates with stalled 70S ribosomes.</text>
</comment>
<evidence type="ECO:0000313" key="5">
    <source>
        <dbReference type="Proteomes" id="UP000294508"/>
    </source>
</evidence>
<reference evidence="4 5" key="1">
    <citation type="journal article" date="2015" name="Stand. Genomic Sci.">
        <title>Genomic Encyclopedia of Bacterial and Archaeal Type Strains, Phase III: the genomes of soil and plant-associated and newly described type strains.</title>
        <authorList>
            <person name="Whitman W.B."/>
            <person name="Woyke T."/>
            <person name="Klenk H.P."/>
            <person name="Zhou Y."/>
            <person name="Lilburn T.G."/>
            <person name="Beck B.J."/>
            <person name="De Vos P."/>
            <person name="Vandamme P."/>
            <person name="Eisen J.A."/>
            <person name="Garrity G."/>
            <person name="Hugenholtz P."/>
            <person name="Kyrpides N.C."/>
        </authorList>
    </citation>
    <scope>NUCLEOTIDE SEQUENCE [LARGE SCALE GENOMIC DNA]</scope>
    <source>
        <strain evidence="4 5">VKM Ac-2572</strain>
    </source>
</reference>
<dbReference type="GO" id="GO:0070930">
    <property type="term" value="P:trans-translation-dependent protein tagging"/>
    <property type="evidence" value="ECO:0007669"/>
    <property type="project" value="TreeGrafter"/>
</dbReference>
<accession>A0A4R2HPJ3</accession>
<dbReference type="InterPro" id="IPR020081">
    <property type="entry name" value="SsrA-bd_prot_CS"/>
</dbReference>
<evidence type="ECO:0000256" key="1">
    <source>
        <dbReference type="ARBA" id="ARBA00022490"/>
    </source>
</evidence>
<dbReference type="HAMAP" id="MF_00023">
    <property type="entry name" value="SmpB"/>
    <property type="match status" value="1"/>
</dbReference>
<dbReference type="GO" id="GO:0070929">
    <property type="term" value="P:trans-translation"/>
    <property type="evidence" value="ECO:0007669"/>
    <property type="project" value="UniProtKB-UniRule"/>
</dbReference>
<dbReference type="NCBIfam" id="NF003843">
    <property type="entry name" value="PRK05422.1"/>
    <property type="match status" value="1"/>
</dbReference>
<dbReference type="NCBIfam" id="TIGR00086">
    <property type="entry name" value="smpB"/>
    <property type="match status" value="1"/>
</dbReference>
<dbReference type="InterPro" id="IPR023620">
    <property type="entry name" value="SmpB"/>
</dbReference>
<dbReference type="Gene3D" id="2.40.280.10">
    <property type="match status" value="1"/>
</dbReference>
<dbReference type="PANTHER" id="PTHR30308">
    <property type="entry name" value="TMRNA-BINDING COMPONENT OF TRANS-TRANSLATION TAGGING COMPLEX"/>
    <property type="match status" value="1"/>
</dbReference>
<dbReference type="AlphaFoldDB" id="A0A4R2HPJ3"/>
<comment type="similarity">
    <text evidence="3">Belongs to the SmpB family.</text>
</comment>
<comment type="caution">
    <text evidence="4">The sequence shown here is derived from an EMBL/GenBank/DDBJ whole genome shotgun (WGS) entry which is preliminary data.</text>
</comment>
<dbReference type="GO" id="GO:0003723">
    <property type="term" value="F:RNA binding"/>
    <property type="evidence" value="ECO:0007669"/>
    <property type="project" value="UniProtKB-UniRule"/>
</dbReference>
<evidence type="ECO:0000313" key="4">
    <source>
        <dbReference type="EMBL" id="TCO33082.1"/>
    </source>
</evidence>
<keyword evidence="1 3" id="KW-0963">Cytoplasm</keyword>
<dbReference type="GO" id="GO:0005829">
    <property type="term" value="C:cytosol"/>
    <property type="evidence" value="ECO:0007669"/>
    <property type="project" value="TreeGrafter"/>
</dbReference>
<comment type="function">
    <text evidence="3">Required for rescue of stalled ribosomes mediated by trans-translation. Binds to transfer-messenger RNA (tmRNA), required for stable association of tmRNA with ribosomes. tmRNA and SmpB together mimic tRNA shape, replacing the anticodon stem-loop with SmpB. tmRNA is encoded by the ssrA gene; the 2 termini fold to resemble tRNA(Ala) and it encodes a 'tag peptide', a short internal open reading frame. During trans-translation Ala-aminoacylated tmRNA acts like a tRNA, entering the A-site of stalled ribosomes, displacing the stalled mRNA. The ribosome then switches to translate the ORF on the tmRNA; the nascent peptide is terminated with the 'tag peptide' encoded by the tmRNA and targeted for degradation. The ribosome is freed to recommence translation, which seems to be the essential function of trans-translation.</text>
</comment>
<dbReference type="SUPFAM" id="SSF74982">
    <property type="entry name" value="Small protein B (SmpB)"/>
    <property type="match status" value="1"/>
</dbReference>
<evidence type="ECO:0000256" key="2">
    <source>
        <dbReference type="ARBA" id="ARBA00022884"/>
    </source>
</evidence>
<sequence>MSPVEVEHGPRRELGLWRRQADGLSGCQAVRLSGQNCRVKKPEAEPVVARNRKAAHDYHLGESWEAGIVLQGAEVKALRAGRASLVGGFAAVEDREIWLHAVHIPQYSQARWFNDGSRRKRKLLLHRAQIDKIERKVNESGLTIVPVTLYFKDGRAKVEIALARGKKTWDKRHTLAEREATREAERAISRRRKGRPD</sequence>